<organism evidence="3 4">
    <name type="scientific">Edaphochlamys debaryana</name>
    <dbReference type="NCBI Taxonomy" id="47281"/>
    <lineage>
        <taxon>Eukaryota</taxon>
        <taxon>Viridiplantae</taxon>
        <taxon>Chlorophyta</taxon>
        <taxon>core chlorophytes</taxon>
        <taxon>Chlorophyceae</taxon>
        <taxon>CS clade</taxon>
        <taxon>Chlamydomonadales</taxon>
        <taxon>Chlamydomonadales incertae sedis</taxon>
        <taxon>Edaphochlamys</taxon>
    </lineage>
</organism>
<dbReference type="InterPro" id="IPR045122">
    <property type="entry name" value="Csc1-like"/>
</dbReference>
<keyword evidence="2" id="KW-0472">Membrane</keyword>
<dbReference type="GO" id="GO:0005227">
    <property type="term" value="F:calcium-activated cation channel activity"/>
    <property type="evidence" value="ECO:0007669"/>
    <property type="project" value="InterPro"/>
</dbReference>
<dbReference type="Proteomes" id="UP000612055">
    <property type="component" value="Unassembled WGS sequence"/>
</dbReference>
<sequence length="1342" mass="146262">MKEHRNETLDHTHSSLDTSAARVALIKKAKLSAQYEDERLQGDGLHSGVSYDKIAAYRGVGMGLYFKILPWITRMMLWMMLCSVPYLIVINTSVFTTPNMAPYNQYGIKVFNSFELASFTFAAIMDEAKDQGLLTEMNTDIAGSWKGPMDKDSFLTWISLVDAGATVVLTAVVVWLFFRVDNWLEKVDDDTREVKDYSILVGGLPKNATATQIGEFFQTHFGEDPKRDKVMDVVLITDLSSVINACKKVNKYEQLKDFVTDIAEKVSVMPGMMSTAAPKPSEPQPAVSESGADADLDHDRPTRVTFADRPTRASAAGDRPTLSRNMSRKLNKADSRITHQKERIAERLAKGNMATKAAFVTFNTEKMRINVCNTMPSGFWAGLFWGKKHRLQANGKTYRIWAKHASAPDDYRFENLATRMRRNVMIQVLTGIVMFCFFLICSAFITWLTSFSNEVAQNPAWNLGKLNASIAKWDNISSTTNYTLSPALVPGVGRRMLSELMQDGGLNTGQNINANDPAIKQAAGICSRALPQECSSTLLTRFGASETLAVNITYGNRWSIRLTGGNPRYEVSNNTLLATLMFEQDVFKGYSSAVKNVGIMDSTEWHNATCLPCYCLGLGTKAADHQFDPAFASFGRFMPYIADMCSDFFDPYDVYQNGVKIAISFGIAIVNGFLGWLLRMLKFFVEKHWTTTDTELSFAMWTFAVKVINTVAILLVVNCSSLSDLQNKAMEGKNGWLKELAFNGWYDDFTPEWYENVGYSIMILMMINVSGPFVRTLIDFGMRIWMRCSLLFLHCGRLATPEDYNTAWRTPPFTLEQRVADLLFNVTLALLFGSGMPLVYLICAVYVFVTHMWDRVALLAIHQPAQRYSPRLVRFVMQMLPVLIVLHCAFGLWMHTYFKCSLDSMGSASSIANNVVDLKQTSRITQPNGLPLLIWFVVMVFWLLFGRWIIWGTVKLLGRGCARLVRVLKIYTFEVDEGSPITYEEALTTAVKKDMLLGARTYRIHHLPAYRNYLSGEAGALWVAAQGLDRYTRLTTFRVHVEVEVGRGEDRHVEQREVEMFDVSPDVIRAVPGPEALASEPLSANVESGELPAHLSGLPSAALQAAALSQVAALEGQTGAIVKRLSMRVSTTTTGLPDLPAFQVLVDGQQVKPAVAAAAVLAARTSATISAKAINIEIMAGGSAAGTSYGGASAFTSAGGAAAAGIAMHNSGAVEQVPPPTQIIGAHSVSSSKIGTGGEGSEPSAPPLSSAPPSAGGASGAVEDPGMPSSAAGQTLQYPVVPGAGSVPEPRAAASLAQTHSSGVYPAVPGLGPVEAAAAYPPVSAAASAAMMSACASGEAPQ</sequence>
<keyword evidence="2" id="KW-0812">Transmembrane</keyword>
<feature type="transmembrane region" description="Helical" evidence="2">
    <location>
        <begin position="428"/>
        <end position="448"/>
    </location>
</feature>
<feature type="transmembrane region" description="Helical" evidence="2">
    <location>
        <begin position="875"/>
        <end position="895"/>
    </location>
</feature>
<feature type="transmembrane region" description="Helical" evidence="2">
    <location>
        <begin position="822"/>
        <end position="849"/>
    </location>
</feature>
<dbReference type="GO" id="GO:0005886">
    <property type="term" value="C:plasma membrane"/>
    <property type="evidence" value="ECO:0007669"/>
    <property type="project" value="TreeGrafter"/>
</dbReference>
<keyword evidence="2" id="KW-1133">Transmembrane helix</keyword>
<feature type="transmembrane region" description="Helical" evidence="2">
    <location>
        <begin position="698"/>
        <end position="717"/>
    </location>
</feature>
<dbReference type="PANTHER" id="PTHR13018:SF135">
    <property type="entry name" value="CSC1_OSCA1-LIKE 7TM REGION DOMAIN-CONTAINING PROTEIN"/>
    <property type="match status" value="1"/>
</dbReference>
<evidence type="ECO:0000256" key="1">
    <source>
        <dbReference type="SAM" id="MobiDB-lite"/>
    </source>
</evidence>
<evidence type="ECO:0000313" key="4">
    <source>
        <dbReference type="Proteomes" id="UP000612055"/>
    </source>
</evidence>
<feature type="transmembrane region" description="Helical" evidence="2">
    <location>
        <begin position="757"/>
        <end position="778"/>
    </location>
</feature>
<dbReference type="OrthoDB" id="297739at2759"/>
<feature type="transmembrane region" description="Helical" evidence="2">
    <location>
        <begin position="154"/>
        <end position="178"/>
    </location>
</feature>
<evidence type="ECO:0000313" key="3">
    <source>
        <dbReference type="EMBL" id="KAG2490975.1"/>
    </source>
</evidence>
<feature type="region of interest" description="Disordered" evidence="1">
    <location>
        <begin position="1230"/>
        <end position="1274"/>
    </location>
</feature>
<gene>
    <name evidence="3" type="ORF">HYH03_010649</name>
</gene>
<evidence type="ECO:0000256" key="2">
    <source>
        <dbReference type="SAM" id="Phobius"/>
    </source>
</evidence>
<comment type="caution">
    <text evidence="3">The sequence shown here is derived from an EMBL/GenBank/DDBJ whole genome shotgun (WGS) entry which is preliminary data.</text>
</comment>
<reference evidence="3" key="1">
    <citation type="journal article" date="2020" name="bioRxiv">
        <title>Comparative genomics of Chlamydomonas.</title>
        <authorList>
            <person name="Craig R.J."/>
            <person name="Hasan A.R."/>
            <person name="Ness R.W."/>
            <person name="Keightley P.D."/>
        </authorList>
    </citation>
    <scope>NUCLEOTIDE SEQUENCE</scope>
    <source>
        <strain evidence="3">CCAP 11/70</strain>
    </source>
</reference>
<feature type="region of interest" description="Disordered" evidence="1">
    <location>
        <begin position="273"/>
        <end position="337"/>
    </location>
</feature>
<feature type="transmembrane region" description="Helical" evidence="2">
    <location>
        <begin position="661"/>
        <end position="678"/>
    </location>
</feature>
<name>A0A836BW12_9CHLO</name>
<feature type="transmembrane region" description="Helical" evidence="2">
    <location>
        <begin position="932"/>
        <end position="951"/>
    </location>
</feature>
<keyword evidence="4" id="KW-1185">Reference proteome</keyword>
<accession>A0A836BW12</accession>
<dbReference type="PANTHER" id="PTHR13018">
    <property type="entry name" value="PROBABLE MEMBRANE PROTEIN DUF221-RELATED"/>
    <property type="match status" value="1"/>
</dbReference>
<proteinExistence type="predicted"/>
<feature type="transmembrane region" description="Helical" evidence="2">
    <location>
        <begin position="75"/>
        <end position="95"/>
    </location>
</feature>
<protein>
    <submittedName>
        <fullName evidence="3">Uncharacterized protein</fullName>
    </submittedName>
</protein>
<dbReference type="EMBL" id="JAEHOE010000057">
    <property type="protein sequence ID" value="KAG2490975.1"/>
    <property type="molecule type" value="Genomic_DNA"/>
</dbReference>